<gene>
    <name evidence="2" type="ORF">FAM09_10245</name>
</gene>
<keyword evidence="3" id="KW-1185">Reference proteome</keyword>
<evidence type="ECO:0000259" key="1">
    <source>
        <dbReference type="Pfam" id="PF17761"/>
    </source>
</evidence>
<accession>A0A4S8HX74</accession>
<dbReference type="InterPro" id="IPR041527">
    <property type="entry name" value="YhcG_N"/>
</dbReference>
<feature type="domain" description="YhcG N-terminal" evidence="1">
    <location>
        <begin position="53"/>
        <end position="109"/>
    </location>
</feature>
<dbReference type="Proteomes" id="UP000306918">
    <property type="component" value="Unassembled WGS sequence"/>
</dbReference>
<comment type="caution">
    <text evidence="2">The sequence shown here is derived from an EMBL/GenBank/DDBJ whole genome shotgun (WGS) entry which is preliminary data.</text>
</comment>
<evidence type="ECO:0000313" key="3">
    <source>
        <dbReference type="Proteomes" id="UP000306918"/>
    </source>
</evidence>
<dbReference type="OrthoDB" id="9801263at2"/>
<sequence>MHHIFLSPLLYPSHFTVQKKLSLIVNPDGTAGDGPSIPQPTVAELQSDDNQTNANKQLLFSQIPWTHHTILLDKAKTMEERIFYPKEVIRNGWTKNMLKVNIDTCLYNRQGKAITNFDSKLSENQAELQL</sequence>
<dbReference type="PANTHER" id="PTHR30547:SF0">
    <property type="entry name" value="BLR8175 PROTEIN"/>
    <property type="match status" value="1"/>
</dbReference>
<reference evidence="2 3" key="1">
    <citation type="submission" date="2019-04" db="EMBL/GenBank/DDBJ databases">
        <title>Niastella caeni sp. nov., isolated from activated sludge.</title>
        <authorList>
            <person name="Sheng M."/>
        </authorList>
    </citation>
    <scope>NUCLEOTIDE SEQUENCE [LARGE SCALE GENOMIC DNA]</scope>
    <source>
        <strain evidence="2 3">HX-2-15</strain>
    </source>
</reference>
<dbReference type="Pfam" id="PF17761">
    <property type="entry name" value="DUF1016_N"/>
    <property type="match status" value="1"/>
</dbReference>
<dbReference type="EMBL" id="STFF01000002">
    <property type="protein sequence ID" value="THU40240.1"/>
    <property type="molecule type" value="Genomic_DNA"/>
</dbReference>
<dbReference type="AlphaFoldDB" id="A0A4S8HX74"/>
<name>A0A4S8HX74_9BACT</name>
<evidence type="ECO:0000313" key="2">
    <source>
        <dbReference type="EMBL" id="THU40240.1"/>
    </source>
</evidence>
<organism evidence="2 3">
    <name type="scientific">Niastella caeni</name>
    <dbReference type="NCBI Taxonomy" id="2569763"/>
    <lineage>
        <taxon>Bacteria</taxon>
        <taxon>Pseudomonadati</taxon>
        <taxon>Bacteroidota</taxon>
        <taxon>Chitinophagia</taxon>
        <taxon>Chitinophagales</taxon>
        <taxon>Chitinophagaceae</taxon>
        <taxon>Niastella</taxon>
    </lineage>
</organism>
<dbReference type="InterPro" id="IPR053148">
    <property type="entry name" value="PD-DEXK-like_domain"/>
</dbReference>
<protein>
    <submittedName>
        <fullName evidence="2">DUF1016 domain-containing protein</fullName>
    </submittedName>
</protein>
<proteinExistence type="predicted"/>
<dbReference type="PANTHER" id="PTHR30547">
    <property type="entry name" value="UNCHARACTERIZED PROTEIN YHCG-RELATED"/>
    <property type="match status" value="1"/>
</dbReference>